<dbReference type="RefSeq" id="WP_168659457.1">
    <property type="nucleotide sequence ID" value="NZ_CP051180.1"/>
</dbReference>
<dbReference type="AlphaFoldDB" id="A0A6H1UAU5"/>
<sequence>MKCIDRFTSACRATRFVTLLCAAVMASVSVSYACENHGPGFGMYPMGSHARSAPTLSEQLARGMILSAEPRFTVNASEVSQVPFSITVPDNFEQAKVTWKADDIVNLQGAKDQAVGTGADQQLLLNIAPGKTGIFVLRGKLTANVAGQTVSKFRSIFVKVTSAEEKLAVAN</sequence>
<name>A0A6H1UAU5_9GAMM</name>
<keyword evidence="1" id="KW-0732">Signal</keyword>
<gene>
    <name evidence="2" type="ORF">HER31_04380</name>
</gene>
<keyword evidence="3" id="KW-1185">Reference proteome</keyword>
<dbReference type="Proteomes" id="UP000501602">
    <property type="component" value="Chromosome"/>
</dbReference>
<organism evidence="2 3">
    <name type="scientific">Ferrimonas lipolytica</name>
    <dbReference type="NCBI Taxonomy" id="2724191"/>
    <lineage>
        <taxon>Bacteria</taxon>
        <taxon>Pseudomonadati</taxon>
        <taxon>Pseudomonadota</taxon>
        <taxon>Gammaproteobacteria</taxon>
        <taxon>Alteromonadales</taxon>
        <taxon>Ferrimonadaceae</taxon>
        <taxon>Ferrimonas</taxon>
    </lineage>
</organism>
<feature type="chain" id="PRO_5026325188" evidence="1">
    <location>
        <begin position="34"/>
        <end position="171"/>
    </location>
</feature>
<reference evidence="2 3" key="1">
    <citation type="submission" date="2020-04" db="EMBL/GenBank/DDBJ databases">
        <title>Ferrimonas sp. S7 isolated from sea water.</title>
        <authorList>
            <person name="Bae S.S."/>
            <person name="Baek K."/>
        </authorList>
    </citation>
    <scope>NUCLEOTIDE SEQUENCE [LARGE SCALE GENOMIC DNA]</scope>
    <source>
        <strain evidence="2 3">S7</strain>
    </source>
</reference>
<proteinExistence type="predicted"/>
<dbReference type="KEGG" id="fes:HER31_04380"/>
<protein>
    <submittedName>
        <fullName evidence="2">Uncharacterized protein</fullName>
    </submittedName>
</protein>
<dbReference type="EMBL" id="CP051180">
    <property type="protein sequence ID" value="QIZ76197.1"/>
    <property type="molecule type" value="Genomic_DNA"/>
</dbReference>
<evidence type="ECO:0000256" key="1">
    <source>
        <dbReference type="SAM" id="SignalP"/>
    </source>
</evidence>
<accession>A0A6H1UAU5</accession>
<dbReference type="PROSITE" id="PS51257">
    <property type="entry name" value="PROKAR_LIPOPROTEIN"/>
    <property type="match status" value="1"/>
</dbReference>
<evidence type="ECO:0000313" key="3">
    <source>
        <dbReference type="Proteomes" id="UP000501602"/>
    </source>
</evidence>
<feature type="signal peptide" evidence="1">
    <location>
        <begin position="1"/>
        <end position="33"/>
    </location>
</feature>
<evidence type="ECO:0000313" key="2">
    <source>
        <dbReference type="EMBL" id="QIZ76197.1"/>
    </source>
</evidence>